<protein>
    <submittedName>
        <fullName evidence="2">GNAT family N-acetyltransferase</fullName>
    </submittedName>
</protein>
<feature type="domain" description="N-acetyltransferase" evidence="1">
    <location>
        <begin position="11"/>
        <end position="165"/>
    </location>
</feature>
<evidence type="ECO:0000259" key="1">
    <source>
        <dbReference type="PROSITE" id="PS51186"/>
    </source>
</evidence>
<dbReference type="InterPro" id="IPR016181">
    <property type="entry name" value="Acyl_CoA_acyltransferase"/>
</dbReference>
<dbReference type="Proteomes" id="UP000774570">
    <property type="component" value="Unassembled WGS sequence"/>
</dbReference>
<evidence type="ECO:0000313" key="3">
    <source>
        <dbReference type="Proteomes" id="UP000774570"/>
    </source>
</evidence>
<dbReference type="EMBL" id="JAIBOA010000003">
    <property type="protein sequence ID" value="MBW8481797.1"/>
    <property type="molecule type" value="Genomic_DNA"/>
</dbReference>
<gene>
    <name evidence="2" type="ORF">K1Y72_05400</name>
</gene>
<dbReference type="InterPro" id="IPR000182">
    <property type="entry name" value="GNAT_dom"/>
</dbReference>
<dbReference type="Gene3D" id="3.40.630.30">
    <property type="match status" value="1"/>
</dbReference>
<comment type="caution">
    <text evidence="2">The sequence shown here is derived from an EMBL/GenBank/DDBJ whole genome shotgun (WGS) entry which is preliminary data.</text>
</comment>
<dbReference type="SUPFAM" id="SSF55729">
    <property type="entry name" value="Acyl-CoA N-acyltransferases (Nat)"/>
    <property type="match status" value="1"/>
</dbReference>
<proteinExistence type="predicted"/>
<dbReference type="Pfam" id="PF00583">
    <property type="entry name" value="Acetyltransf_1"/>
    <property type="match status" value="1"/>
</dbReference>
<name>A0ABS7FQG1_9ACTN</name>
<reference evidence="2 3" key="1">
    <citation type="submission" date="2021-07" db="EMBL/GenBank/DDBJ databases">
        <title>Actinomadura sp. PM05-2 isolated from lichen.</title>
        <authorList>
            <person name="Somphong A."/>
            <person name="Phongsopitanun W."/>
            <person name="Tanasupawat S."/>
            <person name="Peongsungnone V."/>
        </authorList>
    </citation>
    <scope>NUCLEOTIDE SEQUENCE [LARGE SCALE GENOMIC DNA]</scope>
    <source>
        <strain evidence="2 3">PM05-2</strain>
    </source>
</reference>
<dbReference type="PROSITE" id="PS51186">
    <property type="entry name" value="GNAT"/>
    <property type="match status" value="1"/>
</dbReference>
<organism evidence="2 3">
    <name type="scientific">Actinomadura parmotrematis</name>
    <dbReference type="NCBI Taxonomy" id="2864039"/>
    <lineage>
        <taxon>Bacteria</taxon>
        <taxon>Bacillati</taxon>
        <taxon>Actinomycetota</taxon>
        <taxon>Actinomycetes</taxon>
        <taxon>Streptosporangiales</taxon>
        <taxon>Thermomonosporaceae</taxon>
        <taxon>Actinomadura</taxon>
    </lineage>
</organism>
<accession>A0ABS7FQG1</accession>
<dbReference type="InterPro" id="IPR051531">
    <property type="entry name" value="N-acetyltransferase"/>
</dbReference>
<dbReference type="PANTHER" id="PTHR43792:SF13">
    <property type="entry name" value="ACETYLTRANSFERASE"/>
    <property type="match status" value="1"/>
</dbReference>
<keyword evidence="3" id="KW-1185">Reference proteome</keyword>
<dbReference type="CDD" id="cd04301">
    <property type="entry name" value="NAT_SF"/>
    <property type="match status" value="1"/>
</dbReference>
<dbReference type="PANTHER" id="PTHR43792">
    <property type="entry name" value="GNAT FAMILY, PUTATIVE (AFU_ORTHOLOGUE AFUA_3G00765)-RELATED-RELATED"/>
    <property type="match status" value="1"/>
</dbReference>
<sequence length="165" mass="17420">MTLVLVPVAVPVVEALAAGDLEAARTLSGLPLTDYFVTGEARALWERRLVQIAADPGTLDWIARPAVVDGAVVGHAGFHLPPDGDGRVSISYAVDPAHRRRGHARAMLAALLERARTEPAVRIVRAEISPGNAASLATIAGAGFVRVGEQWDEEDGLEILFETAA</sequence>
<dbReference type="RefSeq" id="WP_220163806.1">
    <property type="nucleotide sequence ID" value="NZ_JAIBOA010000003.1"/>
</dbReference>
<evidence type="ECO:0000313" key="2">
    <source>
        <dbReference type="EMBL" id="MBW8481797.1"/>
    </source>
</evidence>